<dbReference type="Gene3D" id="3.40.800.20">
    <property type="entry name" value="Histone deacetylase domain"/>
    <property type="match status" value="1"/>
</dbReference>
<keyword evidence="5" id="KW-0378">Hydrolase</keyword>
<dbReference type="HOGENOM" id="CLU_007727_8_5_1"/>
<organism evidence="11 12">
    <name type="scientific">Thalassiosira pseudonana</name>
    <name type="common">Marine diatom</name>
    <name type="synonym">Cyclotella nana</name>
    <dbReference type="NCBI Taxonomy" id="35128"/>
    <lineage>
        <taxon>Eukaryota</taxon>
        <taxon>Sar</taxon>
        <taxon>Stramenopiles</taxon>
        <taxon>Ochrophyta</taxon>
        <taxon>Bacillariophyta</taxon>
        <taxon>Coscinodiscophyceae</taxon>
        <taxon>Thalassiosirophycidae</taxon>
        <taxon>Thalassiosirales</taxon>
        <taxon>Thalassiosiraceae</taxon>
        <taxon>Thalassiosira</taxon>
    </lineage>
</organism>
<evidence type="ECO:0000259" key="10">
    <source>
        <dbReference type="Pfam" id="PF00850"/>
    </source>
</evidence>
<dbReference type="KEGG" id="tps:THAPSDRAFT_15819"/>
<keyword evidence="8" id="KW-0804">Transcription</keyword>
<dbReference type="InterPro" id="IPR000286">
    <property type="entry name" value="HDACs"/>
</dbReference>
<evidence type="ECO:0000256" key="7">
    <source>
        <dbReference type="ARBA" id="ARBA00023015"/>
    </source>
</evidence>
<accession>B8BQN3</accession>
<evidence type="ECO:0000256" key="4">
    <source>
        <dbReference type="ARBA" id="ARBA00022491"/>
    </source>
</evidence>
<evidence type="ECO:0000256" key="9">
    <source>
        <dbReference type="ARBA" id="ARBA00023242"/>
    </source>
</evidence>
<dbReference type="AlphaFoldDB" id="B8BQN3"/>
<dbReference type="OMA" id="NASIMIF"/>
<sequence>YFTPDSVREAKAAASSLCKLVSNVVSGDLDSGFAVIRPPGHHAEPGLAGGYCVINNVAVAASYAQEQLGVKKVLIVDWDVHHGNGTQKCFFDNPNVMYFSAHRYHGGNFFPFLQQGGPSSVGNGAGRGFNMNVGWNDKKMGDDEYLVVWEKLLMPVANEFNPDLVIVSAGFDAAHGDMGECDITPECFARLTRRLKTLANGKVVCALEGGYVRSVLCKCIESVLSSLL</sequence>
<feature type="non-terminal residue" evidence="11">
    <location>
        <position position="1"/>
    </location>
</feature>
<dbReference type="GO" id="GO:0141221">
    <property type="term" value="F:histone deacetylase activity, hydrolytic mechanism"/>
    <property type="evidence" value="ECO:0007669"/>
    <property type="project" value="UniProtKB-EC"/>
</dbReference>
<reference evidence="11 12" key="2">
    <citation type="journal article" date="2008" name="Nature">
        <title>The Phaeodactylum genome reveals the evolutionary history of diatom genomes.</title>
        <authorList>
            <person name="Bowler C."/>
            <person name="Allen A.E."/>
            <person name="Badger J.H."/>
            <person name="Grimwood J."/>
            <person name="Jabbari K."/>
            <person name="Kuo A."/>
            <person name="Maheswari U."/>
            <person name="Martens C."/>
            <person name="Maumus F."/>
            <person name="Otillar R.P."/>
            <person name="Rayko E."/>
            <person name="Salamov A."/>
            <person name="Vandepoele K."/>
            <person name="Beszteri B."/>
            <person name="Gruber A."/>
            <person name="Heijde M."/>
            <person name="Katinka M."/>
            <person name="Mock T."/>
            <person name="Valentin K."/>
            <person name="Verret F."/>
            <person name="Berges J.A."/>
            <person name="Brownlee C."/>
            <person name="Cadoret J.P."/>
            <person name="Chiovitti A."/>
            <person name="Choi C.J."/>
            <person name="Coesel S."/>
            <person name="De Martino A."/>
            <person name="Detter J.C."/>
            <person name="Durkin C."/>
            <person name="Falciatore A."/>
            <person name="Fournet J."/>
            <person name="Haruta M."/>
            <person name="Huysman M.J."/>
            <person name="Jenkins B.D."/>
            <person name="Jiroutova K."/>
            <person name="Jorgensen R.E."/>
            <person name="Joubert Y."/>
            <person name="Kaplan A."/>
            <person name="Kroger N."/>
            <person name="Kroth P.G."/>
            <person name="La Roche J."/>
            <person name="Lindquist E."/>
            <person name="Lommer M."/>
            <person name="Martin-Jezequel V."/>
            <person name="Lopez P.J."/>
            <person name="Lucas S."/>
            <person name="Mangogna M."/>
            <person name="McGinnis K."/>
            <person name="Medlin L.K."/>
            <person name="Montsant A."/>
            <person name="Oudot-Le Secq M.P."/>
            <person name="Napoli C."/>
            <person name="Obornik M."/>
            <person name="Parker M.S."/>
            <person name="Petit J.L."/>
            <person name="Porcel B.M."/>
            <person name="Poulsen N."/>
            <person name="Robison M."/>
            <person name="Rychlewski L."/>
            <person name="Rynearson T.A."/>
            <person name="Schmutz J."/>
            <person name="Shapiro H."/>
            <person name="Siaut M."/>
            <person name="Stanley M."/>
            <person name="Sussman M.R."/>
            <person name="Taylor A.R."/>
            <person name="Vardi A."/>
            <person name="von Dassow P."/>
            <person name="Vyverman W."/>
            <person name="Willis A."/>
            <person name="Wyrwicz L.S."/>
            <person name="Rokhsar D.S."/>
            <person name="Weissenbach J."/>
            <person name="Armbrust E.V."/>
            <person name="Green B.R."/>
            <person name="Van de Peer Y."/>
            <person name="Grigoriev I.V."/>
        </authorList>
    </citation>
    <scope>NUCLEOTIDE SEQUENCE [LARGE SCALE GENOMIC DNA]</scope>
    <source>
        <strain evidence="11 12">CCMP1335</strain>
    </source>
</reference>
<proteinExistence type="inferred from homology"/>
<keyword evidence="12" id="KW-1185">Reference proteome</keyword>
<protein>
    <recommendedName>
        <fullName evidence="3">histone deacetylase</fullName>
        <ecNumber evidence="3">3.5.1.98</ecNumber>
    </recommendedName>
</protein>
<dbReference type="GO" id="GO:0005634">
    <property type="term" value="C:nucleus"/>
    <property type="evidence" value="ECO:0007669"/>
    <property type="project" value="UniProtKB-SubCell"/>
</dbReference>
<evidence type="ECO:0000256" key="6">
    <source>
        <dbReference type="ARBA" id="ARBA00022853"/>
    </source>
</evidence>
<dbReference type="STRING" id="35128.B8BQN3"/>
<dbReference type="eggNOG" id="KOG1343">
    <property type="taxonomic scope" value="Eukaryota"/>
</dbReference>
<dbReference type="EMBL" id="CM000638">
    <property type="protein sequence ID" value="EED96395.1"/>
    <property type="molecule type" value="Genomic_DNA"/>
</dbReference>
<dbReference type="InParanoid" id="B8BQN3"/>
<evidence type="ECO:0000313" key="12">
    <source>
        <dbReference type="Proteomes" id="UP000001449"/>
    </source>
</evidence>
<evidence type="ECO:0000256" key="1">
    <source>
        <dbReference type="ARBA" id="ARBA00004123"/>
    </source>
</evidence>
<comment type="subcellular location">
    <subcellularLocation>
        <location evidence="1">Nucleus</location>
    </subcellularLocation>
</comment>
<feature type="non-terminal residue" evidence="11">
    <location>
        <position position="228"/>
    </location>
</feature>
<evidence type="ECO:0000313" key="11">
    <source>
        <dbReference type="EMBL" id="EED96395.1"/>
    </source>
</evidence>
<dbReference type="RefSeq" id="XP_002286754.1">
    <property type="nucleotide sequence ID" value="XM_002286718.1"/>
</dbReference>
<dbReference type="Pfam" id="PF00850">
    <property type="entry name" value="Hist_deacetyl"/>
    <property type="match status" value="1"/>
</dbReference>
<dbReference type="EC" id="3.5.1.98" evidence="3"/>
<dbReference type="GeneID" id="7446792"/>
<keyword evidence="7" id="KW-0805">Transcription regulation</keyword>
<dbReference type="PANTHER" id="PTHR10625">
    <property type="entry name" value="HISTONE DEACETYLASE HDAC1-RELATED"/>
    <property type="match status" value="1"/>
</dbReference>
<dbReference type="InterPro" id="IPR023696">
    <property type="entry name" value="Ureohydrolase_dom_sf"/>
</dbReference>
<name>B8BQN3_THAPS</name>
<dbReference type="GO" id="GO:0010468">
    <property type="term" value="P:regulation of gene expression"/>
    <property type="evidence" value="ECO:0007669"/>
    <property type="project" value="UniProtKB-ARBA"/>
</dbReference>
<keyword evidence="4" id="KW-0678">Repressor</keyword>
<dbReference type="PANTHER" id="PTHR10625:SF5">
    <property type="entry name" value="HISTONE DEACETYLASE"/>
    <property type="match status" value="1"/>
</dbReference>
<keyword evidence="6" id="KW-0156">Chromatin regulator</keyword>
<evidence type="ECO:0000256" key="2">
    <source>
        <dbReference type="ARBA" id="ARBA00007738"/>
    </source>
</evidence>
<dbReference type="Proteomes" id="UP000001449">
    <property type="component" value="Chromosome 1"/>
</dbReference>
<evidence type="ECO:0000256" key="5">
    <source>
        <dbReference type="ARBA" id="ARBA00022801"/>
    </source>
</evidence>
<comment type="similarity">
    <text evidence="2">Belongs to the histone deacetylase family. HD type 2 subfamily.</text>
</comment>
<reference evidence="11 12" key="1">
    <citation type="journal article" date="2004" name="Science">
        <title>The genome of the diatom Thalassiosira pseudonana: ecology, evolution, and metabolism.</title>
        <authorList>
            <person name="Armbrust E.V."/>
            <person name="Berges J.A."/>
            <person name="Bowler C."/>
            <person name="Green B.R."/>
            <person name="Martinez D."/>
            <person name="Putnam N.H."/>
            <person name="Zhou S."/>
            <person name="Allen A.E."/>
            <person name="Apt K.E."/>
            <person name="Bechner M."/>
            <person name="Brzezinski M.A."/>
            <person name="Chaal B.K."/>
            <person name="Chiovitti A."/>
            <person name="Davis A.K."/>
            <person name="Demarest M.S."/>
            <person name="Detter J.C."/>
            <person name="Glavina T."/>
            <person name="Goodstein D."/>
            <person name="Hadi M.Z."/>
            <person name="Hellsten U."/>
            <person name="Hildebrand M."/>
            <person name="Jenkins B.D."/>
            <person name="Jurka J."/>
            <person name="Kapitonov V.V."/>
            <person name="Kroger N."/>
            <person name="Lau W.W."/>
            <person name="Lane T.W."/>
            <person name="Larimer F.W."/>
            <person name="Lippmeier J.C."/>
            <person name="Lucas S."/>
            <person name="Medina M."/>
            <person name="Montsant A."/>
            <person name="Obornik M."/>
            <person name="Parker M.S."/>
            <person name="Palenik B."/>
            <person name="Pazour G.J."/>
            <person name="Richardson P.M."/>
            <person name="Rynearson T.A."/>
            <person name="Saito M.A."/>
            <person name="Schwartz D.C."/>
            <person name="Thamatrakoln K."/>
            <person name="Valentin K."/>
            <person name="Vardi A."/>
            <person name="Wilkerson F.P."/>
            <person name="Rokhsar D.S."/>
        </authorList>
    </citation>
    <scope>NUCLEOTIDE SEQUENCE [LARGE SCALE GENOMIC DNA]</scope>
    <source>
        <strain evidence="11 12">CCMP1335</strain>
    </source>
</reference>
<keyword evidence="9" id="KW-0539">Nucleus</keyword>
<dbReference type="InterPro" id="IPR037138">
    <property type="entry name" value="His_deacetylse_dom_sf"/>
</dbReference>
<evidence type="ECO:0000256" key="3">
    <source>
        <dbReference type="ARBA" id="ARBA00012111"/>
    </source>
</evidence>
<dbReference type="SUPFAM" id="SSF52768">
    <property type="entry name" value="Arginase/deacetylase"/>
    <property type="match status" value="1"/>
</dbReference>
<gene>
    <name evidence="11" type="ORF">THAPSDRAFT_15819</name>
</gene>
<evidence type="ECO:0000256" key="8">
    <source>
        <dbReference type="ARBA" id="ARBA00023163"/>
    </source>
</evidence>
<dbReference type="PRINTS" id="PR01270">
    <property type="entry name" value="HDASUPER"/>
</dbReference>
<feature type="domain" description="Histone deacetylase" evidence="10">
    <location>
        <begin position="1"/>
        <end position="226"/>
    </location>
</feature>
<dbReference type="PaxDb" id="35128-Thaps15819"/>
<dbReference type="InterPro" id="IPR023801">
    <property type="entry name" value="His_deacetylse_dom"/>
</dbReference>